<dbReference type="EMBL" id="LKHV02000001">
    <property type="protein sequence ID" value="MCS5707715.1"/>
    <property type="molecule type" value="Genomic_DNA"/>
</dbReference>
<sequence>MDGALGRISSFCDTEEVKIMRDIFDYVFVTHLPSFYKINLYNQLAKTHRVFVVFIGQASVSRANDFTEQEKNFDSVTLNTGAFEGRSVFKSLSALWQLLAKLRYQKIIVGGWDLPEYWLIALLKAKKKNYLALESSIFESHTIGSKALIKKFFLKRMKGVFYSGIPHRQLLEVLNYQGEMVQTGGVGLMHMAQMLVDKPVENEDWIRKKRFLYVGRLAPEKNIELLLQVFKNFPHYQLTLVGDGPLREKIKQTKTDNIHVLGHVHYQTLADIYHQHDIFILPSFKEPWGLVVEEALFHGLPVIASHRVGASMDMIEAYGVGRLFNPVSALELEEAMKWTIENYTALCERIAKIDFQARATQQVKSYTKTVLV</sequence>
<dbReference type="STRING" id="437022.CC99x_02536"/>
<dbReference type="AlphaFoldDB" id="A0A0Q9YLV5"/>
<reference evidence="3" key="2">
    <citation type="journal article" date="2016" name="Genome Announc.">
        <title>Draft Genome Sequences of Two Novel Amoeba-Resistant Intranuclear Bacteria, 'Candidatus Berkiella cookevillensis' and 'Candidatus Berkiella aquae'.</title>
        <authorList>
            <person name="Mehari Y.T."/>
            <person name="Arivett B.A."/>
            <person name="Farone A.L."/>
            <person name="Gunderson J.H."/>
            <person name="Farone M.B."/>
        </authorList>
    </citation>
    <scope>NUCLEOTIDE SEQUENCE</scope>
    <source>
        <strain evidence="3">CC99</strain>
    </source>
</reference>
<reference evidence="3" key="3">
    <citation type="submission" date="2021-06" db="EMBL/GenBank/DDBJ databases">
        <title>Genomic Description and Analysis of Intracellular Bacteria, Candidatus Berkiella cookevillensis and Candidatus Berkiella aquae.</title>
        <authorList>
            <person name="Kidane D.T."/>
            <person name="Mehari Y.T."/>
            <person name="Rice F.C."/>
            <person name="Arivett B.A."/>
            <person name="Farone A.L."/>
            <person name="Berk S.G."/>
            <person name="Farone M.B."/>
        </authorList>
    </citation>
    <scope>NUCLEOTIDE SEQUENCE</scope>
    <source>
        <strain evidence="3">CC99</strain>
    </source>
</reference>
<dbReference type="EC" id="2.4.1.-" evidence="2"/>
<evidence type="ECO:0000259" key="1">
    <source>
        <dbReference type="Pfam" id="PF00534"/>
    </source>
</evidence>
<accession>A0A0Q9YLV5</accession>
<dbReference type="CDD" id="cd03801">
    <property type="entry name" value="GT4_PimA-like"/>
    <property type="match status" value="1"/>
</dbReference>
<gene>
    <name evidence="2" type="primary">mgtA_1</name>
    <name evidence="3" type="ORF">CC99x_002220</name>
    <name evidence="2" type="ORF">CC99x_02536</name>
</gene>
<dbReference type="RefSeq" id="WP_083477429.1">
    <property type="nucleotide sequence ID" value="NZ_LKHV02000001.1"/>
</dbReference>
<dbReference type="EMBL" id="LKHV01000024">
    <property type="protein sequence ID" value="KRG17219.1"/>
    <property type="molecule type" value="Genomic_DNA"/>
</dbReference>
<keyword evidence="2" id="KW-0808">Transferase</keyword>
<organism evidence="2">
    <name type="scientific">Candidatus Berkiella cookevillensis</name>
    <dbReference type="NCBI Taxonomy" id="437022"/>
    <lineage>
        <taxon>Bacteria</taxon>
        <taxon>Pseudomonadati</taxon>
        <taxon>Pseudomonadota</taxon>
        <taxon>Gammaproteobacteria</taxon>
        <taxon>Candidatus Berkiellales</taxon>
        <taxon>Candidatus Berkiellaceae</taxon>
        <taxon>Candidatus Berkiella</taxon>
    </lineage>
</organism>
<comment type="caution">
    <text evidence="2">The sequence shown here is derived from an EMBL/GenBank/DDBJ whole genome shotgun (WGS) entry which is preliminary data.</text>
</comment>
<feature type="domain" description="Glycosyl transferase family 1" evidence="1">
    <location>
        <begin position="208"/>
        <end position="352"/>
    </location>
</feature>
<dbReference type="InterPro" id="IPR001296">
    <property type="entry name" value="Glyco_trans_1"/>
</dbReference>
<dbReference type="PANTHER" id="PTHR45947:SF3">
    <property type="entry name" value="SULFOQUINOVOSYL TRANSFERASE SQD2"/>
    <property type="match status" value="1"/>
</dbReference>
<dbReference type="SUPFAM" id="SSF53756">
    <property type="entry name" value="UDP-Glycosyltransferase/glycogen phosphorylase"/>
    <property type="match status" value="1"/>
</dbReference>
<keyword evidence="4" id="KW-1185">Reference proteome</keyword>
<protein>
    <submittedName>
        <fullName evidence="2">GDP-mannose-dependent alpha-mannosyltransferase</fullName>
        <ecNumber evidence="2">2.4.1.-</ecNumber>
    </submittedName>
    <submittedName>
        <fullName evidence="3">Glycosyltransferase family 4 protein</fullName>
    </submittedName>
</protein>
<keyword evidence="2" id="KW-0328">Glycosyltransferase</keyword>
<dbReference type="Gene3D" id="3.40.50.2000">
    <property type="entry name" value="Glycogen Phosphorylase B"/>
    <property type="match status" value="1"/>
</dbReference>
<dbReference type="Pfam" id="PF00534">
    <property type="entry name" value="Glycos_transf_1"/>
    <property type="match status" value="1"/>
</dbReference>
<evidence type="ECO:0000313" key="2">
    <source>
        <dbReference type="EMBL" id="KRG17219.1"/>
    </source>
</evidence>
<name>A0A0Q9YLV5_9GAMM</name>
<dbReference type="InterPro" id="IPR050194">
    <property type="entry name" value="Glycosyltransferase_grp1"/>
</dbReference>
<dbReference type="Proteomes" id="UP000051494">
    <property type="component" value="Unassembled WGS sequence"/>
</dbReference>
<evidence type="ECO:0000313" key="3">
    <source>
        <dbReference type="EMBL" id="MCS5707715.1"/>
    </source>
</evidence>
<dbReference type="PANTHER" id="PTHR45947">
    <property type="entry name" value="SULFOQUINOVOSYL TRANSFERASE SQD2"/>
    <property type="match status" value="1"/>
</dbReference>
<evidence type="ECO:0000313" key="4">
    <source>
        <dbReference type="Proteomes" id="UP000051494"/>
    </source>
</evidence>
<reference evidence="2" key="1">
    <citation type="submission" date="2015-09" db="EMBL/GenBank/DDBJ databases">
        <title>Draft Genome Sequences of Two Novel Amoeba-resistant Intranuclear Bacteria, Candidatus Berkiella cookevillensis and Candidatus Berkiella aquae.</title>
        <authorList>
            <person name="Mehari Y.T."/>
            <person name="Arivett B.A."/>
            <person name="Farone A.L."/>
            <person name="Gunderson J.H."/>
            <person name="Farone M.B."/>
        </authorList>
    </citation>
    <scope>NUCLEOTIDE SEQUENCE [LARGE SCALE GENOMIC DNA]</scope>
    <source>
        <strain evidence="2">CC99</strain>
    </source>
</reference>
<dbReference type="GO" id="GO:0016757">
    <property type="term" value="F:glycosyltransferase activity"/>
    <property type="evidence" value="ECO:0007669"/>
    <property type="project" value="UniProtKB-KW"/>
</dbReference>
<dbReference type="PATRIC" id="fig|1590042.3.peg.2606"/>
<proteinExistence type="predicted"/>
<dbReference type="OrthoDB" id="9801609at2"/>